<sequence length="299" mass="33695">MSTSSAISVSKSTLMHASLAHVSPEVRTMDDILLTLSPTSASRKYLPTEILLLIRDHLFMTMTAQLVQQSVVALEAYEHSLTDLLCSDCTAYNLEIYGPDIWQWIISLERARAFRSKLVEAQATRTNVPNPKQFVDREHWLECHLSYKVAASPVIVMGLGDTYSMSSAARPLASSIDIWGLMNSVLREFDCEAVREPEDVMCTLQCVGRGQICPKRNYMQVIPVQQHHKVTQEDLDGLAQVALHRASRDLCLSSEYPEIYNTRRHHISSSAGRLRWSVFQGRGLKVKICQALPLLYFAL</sequence>
<accession>A0A9P5P0C3</accession>
<dbReference type="AlphaFoldDB" id="A0A9P5P0C3"/>
<keyword evidence="2" id="KW-1185">Reference proteome</keyword>
<dbReference type="Proteomes" id="UP000724874">
    <property type="component" value="Unassembled WGS sequence"/>
</dbReference>
<evidence type="ECO:0000313" key="1">
    <source>
        <dbReference type="EMBL" id="KAF8910062.1"/>
    </source>
</evidence>
<reference evidence="1" key="1">
    <citation type="submission" date="2020-11" db="EMBL/GenBank/DDBJ databases">
        <authorList>
            <consortium name="DOE Joint Genome Institute"/>
            <person name="Ahrendt S."/>
            <person name="Riley R."/>
            <person name="Andreopoulos W."/>
            <person name="LaButti K."/>
            <person name="Pangilinan J."/>
            <person name="Ruiz-duenas F.J."/>
            <person name="Barrasa J.M."/>
            <person name="Sanchez-Garcia M."/>
            <person name="Camarero S."/>
            <person name="Miyauchi S."/>
            <person name="Serrano A."/>
            <person name="Linde D."/>
            <person name="Babiker R."/>
            <person name="Drula E."/>
            <person name="Ayuso-Fernandez I."/>
            <person name="Pacheco R."/>
            <person name="Padilla G."/>
            <person name="Ferreira P."/>
            <person name="Barriuso J."/>
            <person name="Kellner H."/>
            <person name="Castanera R."/>
            <person name="Alfaro M."/>
            <person name="Ramirez L."/>
            <person name="Pisabarro A.G."/>
            <person name="Kuo A."/>
            <person name="Tritt A."/>
            <person name="Lipzen A."/>
            <person name="He G."/>
            <person name="Yan M."/>
            <person name="Ng V."/>
            <person name="Cullen D."/>
            <person name="Martin F."/>
            <person name="Rosso M.-N."/>
            <person name="Henrissat B."/>
            <person name="Hibbett D."/>
            <person name="Martinez A.T."/>
            <person name="Grigoriev I.V."/>
        </authorList>
    </citation>
    <scope>NUCLEOTIDE SEQUENCE</scope>
    <source>
        <strain evidence="1">AH 44721</strain>
    </source>
</reference>
<proteinExistence type="predicted"/>
<comment type="caution">
    <text evidence="1">The sequence shown here is derived from an EMBL/GenBank/DDBJ whole genome shotgun (WGS) entry which is preliminary data.</text>
</comment>
<organism evidence="1 2">
    <name type="scientific">Gymnopilus junonius</name>
    <name type="common">Spectacular rustgill mushroom</name>
    <name type="synonym">Gymnopilus spectabilis subsp. junonius</name>
    <dbReference type="NCBI Taxonomy" id="109634"/>
    <lineage>
        <taxon>Eukaryota</taxon>
        <taxon>Fungi</taxon>
        <taxon>Dikarya</taxon>
        <taxon>Basidiomycota</taxon>
        <taxon>Agaricomycotina</taxon>
        <taxon>Agaricomycetes</taxon>
        <taxon>Agaricomycetidae</taxon>
        <taxon>Agaricales</taxon>
        <taxon>Agaricineae</taxon>
        <taxon>Hymenogastraceae</taxon>
        <taxon>Gymnopilus</taxon>
    </lineage>
</organism>
<dbReference type="OrthoDB" id="3249986at2759"/>
<protein>
    <submittedName>
        <fullName evidence="1">Uncharacterized protein</fullName>
    </submittedName>
</protein>
<dbReference type="EMBL" id="JADNYJ010000007">
    <property type="protein sequence ID" value="KAF8910062.1"/>
    <property type="molecule type" value="Genomic_DNA"/>
</dbReference>
<gene>
    <name evidence="1" type="ORF">CPB84DRAFT_1842722</name>
</gene>
<name>A0A9P5P0C3_GYMJU</name>
<evidence type="ECO:0000313" key="2">
    <source>
        <dbReference type="Proteomes" id="UP000724874"/>
    </source>
</evidence>